<accession>A0A0C3QTK4</accession>
<dbReference type="STRING" id="1051891.A0A0C3QTK4"/>
<dbReference type="AlphaFoldDB" id="A0A0C3QTK4"/>
<evidence type="ECO:0000256" key="2">
    <source>
        <dbReference type="SAM" id="Phobius"/>
    </source>
</evidence>
<organism evidence="3 4">
    <name type="scientific">Tulasnella calospora MUT 4182</name>
    <dbReference type="NCBI Taxonomy" id="1051891"/>
    <lineage>
        <taxon>Eukaryota</taxon>
        <taxon>Fungi</taxon>
        <taxon>Dikarya</taxon>
        <taxon>Basidiomycota</taxon>
        <taxon>Agaricomycotina</taxon>
        <taxon>Agaricomycetes</taxon>
        <taxon>Cantharellales</taxon>
        <taxon>Tulasnellaceae</taxon>
        <taxon>Tulasnella</taxon>
    </lineage>
</organism>
<dbReference type="HOGENOM" id="CLU_036920_0_0_1"/>
<reference evidence="3 4" key="1">
    <citation type="submission" date="2014-04" db="EMBL/GenBank/DDBJ databases">
        <authorList>
            <consortium name="DOE Joint Genome Institute"/>
            <person name="Kuo A."/>
            <person name="Girlanda M."/>
            <person name="Perotto S."/>
            <person name="Kohler A."/>
            <person name="Nagy L.G."/>
            <person name="Floudas D."/>
            <person name="Copeland A."/>
            <person name="Barry K.W."/>
            <person name="Cichocki N."/>
            <person name="Veneault-Fourrey C."/>
            <person name="LaButti K."/>
            <person name="Lindquist E.A."/>
            <person name="Lipzen A."/>
            <person name="Lundell T."/>
            <person name="Morin E."/>
            <person name="Murat C."/>
            <person name="Sun H."/>
            <person name="Tunlid A."/>
            <person name="Henrissat B."/>
            <person name="Grigoriev I.V."/>
            <person name="Hibbett D.S."/>
            <person name="Martin F."/>
            <person name="Nordberg H.P."/>
            <person name="Cantor M.N."/>
            <person name="Hua S.X."/>
        </authorList>
    </citation>
    <scope>NUCLEOTIDE SEQUENCE [LARGE SCALE GENOMIC DNA]</scope>
    <source>
        <strain evidence="3 4">MUT 4182</strain>
    </source>
</reference>
<feature type="compositionally biased region" description="Low complexity" evidence="1">
    <location>
        <begin position="1"/>
        <end position="14"/>
    </location>
</feature>
<feature type="transmembrane region" description="Helical" evidence="2">
    <location>
        <begin position="318"/>
        <end position="342"/>
    </location>
</feature>
<keyword evidence="2" id="KW-0472">Membrane</keyword>
<evidence type="ECO:0000313" key="3">
    <source>
        <dbReference type="EMBL" id="KIO31574.1"/>
    </source>
</evidence>
<evidence type="ECO:0000313" key="4">
    <source>
        <dbReference type="Proteomes" id="UP000054248"/>
    </source>
</evidence>
<feature type="compositionally biased region" description="Low complexity" evidence="1">
    <location>
        <begin position="98"/>
        <end position="116"/>
    </location>
</feature>
<feature type="region of interest" description="Disordered" evidence="1">
    <location>
        <begin position="449"/>
        <end position="542"/>
    </location>
</feature>
<dbReference type="EMBL" id="KN822962">
    <property type="protein sequence ID" value="KIO31574.1"/>
    <property type="molecule type" value="Genomic_DNA"/>
</dbReference>
<dbReference type="OrthoDB" id="2278929at2759"/>
<feature type="compositionally biased region" description="Polar residues" evidence="1">
    <location>
        <begin position="512"/>
        <end position="542"/>
    </location>
</feature>
<feature type="compositionally biased region" description="Polar residues" evidence="1">
    <location>
        <begin position="463"/>
        <end position="472"/>
    </location>
</feature>
<feature type="compositionally biased region" description="Pro residues" evidence="1">
    <location>
        <begin position="480"/>
        <end position="493"/>
    </location>
</feature>
<feature type="compositionally biased region" description="Basic and acidic residues" evidence="1">
    <location>
        <begin position="494"/>
        <end position="511"/>
    </location>
</feature>
<evidence type="ECO:0000256" key="1">
    <source>
        <dbReference type="SAM" id="MobiDB-lite"/>
    </source>
</evidence>
<sequence>MAPTTAAPSRPSSPGDLPHIAPGTQPVPSPSNSNTPIPVPTQTPPPNPPRQDVLYVNPDGSSHLGQWPPESSNSNSSKGKKPMNQSNVDASLRRRGLTDGSSDASDSLLSPQLLPRQQGVDYPSCDDVGNYVLSCYPTSGTTINQGEWTKFIWNTNIPDFIGLPGKVDVYLYHADSGDLVQSWPGLWNVQGHVNVVANDSFWDYRMSKWQPGQTIPYTYYFVIVKAGTQLTGGEERQATWTAVQTAFADSVYASSSSAASVSSVSMASWFSAIGPTSASLISASMSRASASAMATSGTSGAGLQGSGEGDNNGGFPAWAIALLVILGFLAFLSMAGLGYVLIRNWRRKHRRGSGFSVDSASPMMIQAPPTDDPGQSPVTLQSPDHFAKSGPLAAAGAMMGAAATAPGGTRNNSVQYDGASTRSVSDAGLFSGQDAAVMADAFRRALRKPDFADRPLEEGESPDTGTNGVKNTPSSGAPAMPSPAKPPAPPPAPREPDVISRELAEEGRDLRSVSSIKGYTVQSLDDGSVEGATTTGTNRKSS</sequence>
<keyword evidence="4" id="KW-1185">Reference proteome</keyword>
<reference evidence="4" key="2">
    <citation type="submission" date="2015-01" db="EMBL/GenBank/DDBJ databases">
        <title>Evolutionary Origins and Diversification of the Mycorrhizal Mutualists.</title>
        <authorList>
            <consortium name="DOE Joint Genome Institute"/>
            <consortium name="Mycorrhizal Genomics Consortium"/>
            <person name="Kohler A."/>
            <person name="Kuo A."/>
            <person name="Nagy L.G."/>
            <person name="Floudas D."/>
            <person name="Copeland A."/>
            <person name="Barry K.W."/>
            <person name="Cichocki N."/>
            <person name="Veneault-Fourrey C."/>
            <person name="LaButti K."/>
            <person name="Lindquist E.A."/>
            <person name="Lipzen A."/>
            <person name="Lundell T."/>
            <person name="Morin E."/>
            <person name="Murat C."/>
            <person name="Riley R."/>
            <person name="Ohm R."/>
            <person name="Sun H."/>
            <person name="Tunlid A."/>
            <person name="Henrissat B."/>
            <person name="Grigoriev I.V."/>
            <person name="Hibbett D.S."/>
            <person name="Martin F."/>
        </authorList>
    </citation>
    <scope>NUCLEOTIDE SEQUENCE [LARGE SCALE GENOMIC DNA]</scope>
    <source>
        <strain evidence="4">MUT 4182</strain>
    </source>
</reference>
<name>A0A0C3QTK4_9AGAM</name>
<protein>
    <submittedName>
        <fullName evidence="3">Uncharacterized protein</fullName>
    </submittedName>
</protein>
<proteinExistence type="predicted"/>
<dbReference type="Proteomes" id="UP000054248">
    <property type="component" value="Unassembled WGS sequence"/>
</dbReference>
<keyword evidence="2" id="KW-0812">Transmembrane</keyword>
<keyword evidence="2" id="KW-1133">Transmembrane helix</keyword>
<feature type="region of interest" description="Disordered" evidence="1">
    <location>
        <begin position="1"/>
        <end position="116"/>
    </location>
</feature>
<feature type="compositionally biased region" description="Pro residues" evidence="1">
    <location>
        <begin position="37"/>
        <end position="49"/>
    </location>
</feature>
<gene>
    <name evidence="3" type="ORF">M407DRAFT_131538</name>
</gene>